<protein>
    <submittedName>
        <fullName evidence="2">SMC family ATPase</fullName>
    </submittedName>
</protein>
<keyword evidence="1" id="KW-0175">Coiled coil</keyword>
<dbReference type="AlphaFoldDB" id="A0A4R9ISB2"/>
<dbReference type="OrthoDB" id="9764467at2"/>
<feature type="coiled-coil region" evidence="1">
    <location>
        <begin position="518"/>
        <end position="583"/>
    </location>
</feature>
<dbReference type="GO" id="GO:0016887">
    <property type="term" value="F:ATP hydrolysis activity"/>
    <property type="evidence" value="ECO:0007669"/>
    <property type="project" value="InterPro"/>
</dbReference>
<dbReference type="Proteomes" id="UP000297918">
    <property type="component" value="Unassembled WGS sequence"/>
</dbReference>
<evidence type="ECO:0000313" key="5">
    <source>
        <dbReference type="Proteomes" id="UP000297918"/>
    </source>
</evidence>
<dbReference type="InterPro" id="IPR027417">
    <property type="entry name" value="P-loop_NTPase"/>
</dbReference>
<dbReference type="EMBL" id="RQFL01000008">
    <property type="protein sequence ID" value="TGK94352.1"/>
    <property type="molecule type" value="Genomic_DNA"/>
</dbReference>
<proteinExistence type="predicted"/>
<evidence type="ECO:0000313" key="2">
    <source>
        <dbReference type="EMBL" id="TGK79241.1"/>
    </source>
</evidence>
<dbReference type="GO" id="GO:0006302">
    <property type="term" value="P:double-strand break repair"/>
    <property type="evidence" value="ECO:0007669"/>
    <property type="project" value="InterPro"/>
</dbReference>
<gene>
    <name evidence="2" type="ORF">EHQ23_19495</name>
    <name evidence="3" type="ORF">EHQ26_03190</name>
</gene>
<keyword evidence="5" id="KW-1185">Reference proteome</keyword>
<comment type="caution">
    <text evidence="2">The sequence shown here is derived from an EMBL/GenBank/DDBJ whole genome shotgun (WGS) entry which is preliminary data.</text>
</comment>
<reference evidence="3" key="1">
    <citation type="submission" date="2018-10" db="EMBL/GenBank/DDBJ databases">
        <authorList>
            <person name="Vincent A.T."/>
            <person name="Schiettekatte O."/>
            <person name="Bourhy P."/>
            <person name="Veyrier F.J."/>
            <person name="Picardeau M."/>
        </authorList>
    </citation>
    <scope>NUCLEOTIDE SEQUENCE</scope>
    <source>
        <strain evidence="3">201800281</strain>
    </source>
</reference>
<dbReference type="Proteomes" id="UP000297394">
    <property type="component" value="Unassembled WGS sequence"/>
</dbReference>
<dbReference type="Gene3D" id="3.40.50.300">
    <property type="entry name" value="P-loop containing nucleotide triphosphate hydrolases"/>
    <property type="match status" value="2"/>
</dbReference>
<sequence length="779" mass="87156">MKIIEIKNKGSIPFPEEIVWRPGDEGKVAIVGDNGSGKTSLLDTIAMAFYGVTPNRRSESGREEGAIYGCFKDKSSYIEVKALINGKEILVKRLIDPIAKTQKPYLYVNGVAVTEGKSKEFAEKFLEHTDLPEDLFLSALYHSQKGKGHLVSLDQAGARELLGNLLGFHEYDSEFSIIDSKRKELEQEISADEILAKNYRESILEEKAIEESFQIKKKAKDSIDSKLSENIQEISTLKDSLNTLKSGSKDLSSLLEKKKNYIGEIKTISDELSDISERRANNLLLRDQAEKIKAAVESEKLLTEKYDNIESQISELAAEYEAKSQEIEKSNESIHREIKFLDSTKTENQKCLDFLNESISGLKSKLSTLYNKISEAKNKSALLEQVPCNGVEISGRKLNEACLLLADAISAKAKITELEVEEKKREATLQEKLTEFDSIKNDIKKIDEDRFNLSENLKSLDSIKSIKETIEKYKATLKEISDQIEQLKPLVNRASHLAVAEERIKEYDERFDQRTSKKSELEGLLKSVETLISDEEEEAEKIQKLESQITELEFKRNELSRERDTLISEISKLESKLEIIENAKSKMATLGIDGKLDRLTRLKNLCEGLSPKGVRALKLDASGPEISATINEVLSECYGSRFQVSFKTTKETGKGTVKEDFSIAVYDEESGEETFVDNKSGGQEAIIKEGISLGVAVYKIQKTGKAIETLIRDEADGGLTPDNAKLYQKMLDKAMLLGGFKQVIFVSHKPEIQGLADAVFRVGEGKIVKLTSDATGMVF</sequence>
<dbReference type="SUPFAM" id="SSF52540">
    <property type="entry name" value="P-loop containing nucleoside triphosphate hydrolases"/>
    <property type="match status" value="1"/>
</dbReference>
<evidence type="ECO:0000313" key="3">
    <source>
        <dbReference type="EMBL" id="TGK94352.1"/>
    </source>
</evidence>
<evidence type="ECO:0000256" key="1">
    <source>
        <dbReference type="SAM" id="Coils"/>
    </source>
</evidence>
<dbReference type="PANTHER" id="PTHR32114">
    <property type="entry name" value="ABC TRANSPORTER ABCH.3"/>
    <property type="match status" value="1"/>
</dbReference>
<dbReference type="PANTHER" id="PTHR32114:SF2">
    <property type="entry name" value="ABC TRANSPORTER ABCH.3"/>
    <property type="match status" value="1"/>
</dbReference>
<organism evidence="2 4">
    <name type="scientific">Leptospira bourretii</name>
    <dbReference type="NCBI Taxonomy" id="2484962"/>
    <lineage>
        <taxon>Bacteria</taxon>
        <taxon>Pseudomonadati</taxon>
        <taxon>Spirochaetota</taxon>
        <taxon>Spirochaetia</taxon>
        <taxon>Leptospirales</taxon>
        <taxon>Leptospiraceae</taxon>
        <taxon>Leptospira</taxon>
    </lineage>
</organism>
<evidence type="ECO:0000313" key="4">
    <source>
        <dbReference type="Proteomes" id="UP000297394"/>
    </source>
</evidence>
<dbReference type="RefSeq" id="WP_135674959.1">
    <property type="nucleotide sequence ID" value="NZ_RQFL01000008.1"/>
</dbReference>
<dbReference type="EMBL" id="RQFM01000031">
    <property type="protein sequence ID" value="TGK79241.1"/>
    <property type="molecule type" value="Genomic_DNA"/>
</dbReference>
<reference evidence="4 5" key="2">
    <citation type="journal article" date="2019" name="PLoS Negl. Trop. Dis.">
        <title>Revisiting the worldwide diversity of Leptospira species in the environment.</title>
        <authorList>
            <person name="Vincent A.T."/>
            <person name="Schiettekatte O."/>
            <person name="Bourhy P."/>
            <person name="Veyrier F.J."/>
            <person name="Picardeau M."/>
        </authorList>
    </citation>
    <scope>NUCLEOTIDE SEQUENCE [LARGE SCALE GENOMIC DNA]</scope>
    <source>
        <strain evidence="2 4">201800280</strain>
        <strain evidence="5">201800281</strain>
    </source>
</reference>
<name>A0A4R9ISB2_9LEPT</name>
<feature type="coiled-coil region" evidence="1">
    <location>
        <begin position="299"/>
        <end position="379"/>
    </location>
</feature>
<accession>A0A4R9ISB2</accession>